<organism evidence="1 2">
    <name type="scientific">Herbiconiux daphne</name>
    <dbReference type="NCBI Taxonomy" id="2970914"/>
    <lineage>
        <taxon>Bacteria</taxon>
        <taxon>Bacillati</taxon>
        <taxon>Actinomycetota</taxon>
        <taxon>Actinomycetes</taxon>
        <taxon>Micrococcales</taxon>
        <taxon>Microbacteriaceae</taxon>
        <taxon>Herbiconiux</taxon>
    </lineage>
</organism>
<dbReference type="RefSeq" id="WP_259537899.1">
    <property type="nucleotide sequence ID" value="NZ_JANLCJ010000001.1"/>
</dbReference>
<dbReference type="Proteomes" id="UP001165586">
    <property type="component" value="Unassembled WGS sequence"/>
</dbReference>
<reference evidence="1" key="1">
    <citation type="submission" date="2022-08" db="EMBL/GenBank/DDBJ databases">
        <authorList>
            <person name="Deng Y."/>
            <person name="Han X.-F."/>
            <person name="Zhang Y.-Q."/>
        </authorList>
    </citation>
    <scope>NUCLEOTIDE SEQUENCE</scope>
    <source>
        <strain evidence="1">CPCC 203386</strain>
    </source>
</reference>
<dbReference type="InterPro" id="IPR021408">
    <property type="entry name" value="DUF3046"/>
</dbReference>
<dbReference type="Pfam" id="PF11248">
    <property type="entry name" value="DUF3046"/>
    <property type="match status" value="1"/>
</dbReference>
<proteinExistence type="predicted"/>
<evidence type="ECO:0000313" key="2">
    <source>
        <dbReference type="Proteomes" id="UP001165586"/>
    </source>
</evidence>
<gene>
    <name evidence="1" type="ORF">N1032_05315</name>
</gene>
<name>A0ABT2GYW6_9MICO</name>
<accession>A0ABT2GYW6</accession>
<evidence type="ECO:0000313" key="1">
    <source>
        <dbReference type="EMBL" id="MCS5733155.1"/>
    </source>
</evidence>
<protein>
    <submittedName>
        <fullName evidence="1">DUF3046 domain-containing protein</fullName>
    </submittedName>
</protein>
<comment type="caution">
    <text evidence="1">The sequence shown here is derived from an EMBL/GenBank/DDBJ whole genome shotgun (WGS) entry which is preliminary data.</text>
</comment>
<dbReference type="EMBL" id="JANLCJ010000001">
    <property type="protein sequence ID" value="MCS5733155.1"/>
    <property type="molecule type" value="Genomic_DNA"/>
</dbReference>
<sequence>MRLSEFRQAIADEFGIAYGQVLTNDLVLAELGDRTADQALKSGIAPREVWLAVCRSADVPPARWHGAGLPAQPRR</sequence>
<keyword evidence="2" id="KW-1185">Reference proteome</keyword>